<keyword evidence="8" id="KW-1185">Reference proteome</keyword>
<dbReference type="EMBL" id="SNYM01000007">
    <property type="protein sequence ID" value="TDQ48403.1"/>
    <property type="molecule type" value="Genomic_DNA"/>
</dbReference>
<dbReference type="PANTHER" id="PTHR23427">
    <property type="entry name" value="SURFEIT LOCUS PROTEIN"/>
    <property type="match status" value="1"/>
</dbReference>
<keyword evidence="5 6" id="KW-0472">Membrane</keyword>
<dbReference type="Proteomes" id="UP000295375">
    <property type="component" value="Unassembled WGS sequence"/>
</dbReference>
<comment type="caution">
    <text evidence="6">Lacks conserved residue(s) required for the propagation of feature annotation.</text>
</comment>
<keyword evidence="3 6" id="KW-0812">Transmembrane</keyword>
<reference evidence="7 8" key="1">
    <citation type="submission" date="2019-03" db="EMBL/GenBank/DDBJ databases">
        <title>Genomic Encyclopedia of Type Strains, Phase IV (KMG-IV): sequencing the most valuable type-strain genomes for metagenomic binning, comparative biology and taxonomic classification.</title>
        <authorList>
            <person name="Goeker M."/>
        </authorList>
    </citation>
    <scope>NUCLEOTIDE SEQUENCE [LARGE SCALE GENOMIC DNA]</scope>
    <source>
        <strain evidence="7 8">DSM 103792</strain>
    </source>
</reference>
<dbReference type="GO" id="GO:0005886">
    <property type="term" value="C:plasma membrane"/>
    <property type="evidence" value="ECO:0007669"/>
    <property type="project" value="UniProtKB-SubCell"/>
</dbReference>
<keyword evidence="4 6" id="KW-1133">Transmembrane helix</keyword>
<dbReference type="RefSeq" id="WP_157591395.1">
    <property type="nucleotide sequence ID" value="NZ_CP037953.1"/>
</dbReference>
<gene>
    <name evidence="7" type="ORF">EV696_107140</name>
</gene>
<evidence type="ECO:0000256" key="4">
    <source>
        <dbReference type="ARBA" id="ARBA00022989"/>
    </source>
</evidence>
<accession>A0A4R6US02</accession>
<comment type="caution">
    <text evidence="7">The sequence shown here is derived from an EMBL/GenBank/DDBJ whole genome shotgun (WGS) entry which is preliminary data.</text>
</comment>
<dbReference type="PANTHER" id="PTHR23427:SF2">
    <property type="entry name" value="SURFEIT LOCUS PROTEIN 1"/>
    <property type="match status" value="1"/>
</dbReference>
<evidence type="ECO:0000256" key="1">
    <source>
        <dbReference type="ARBA" id="ARBA00004370"/>
    </source>
</evidence>
<feature type="transmembrane region" description="Helical" evidence="6">
    <location>
        <begin position="200"/>
        <end position="218"/>
    </location>
</feature>
<comment type="similarity">
    <text evidence="2 6">Belongs to the SURF1 family.</text>
</comment>
<dbReference type="PROSITE" id="PS50895">
    <property type="entry name" value="SURF1"/>
    <property type="match status" value="1"/>
</dbReference>
<name>A0A4R6US02_9GAMM</name>
<comment type="subcellular location">
    <subcellularLocation>
        <location evidence="6">Cell membrane</location>
        <topology evidence="6">Multi-pass membrane protein</topology>
    </subcellularLocation>
    <subcellularLocation>
        <location evidence="1">Membrane</location>
    </subcellularLocation>
</comment>
<dbReference type="AlphaFoldDB" id="A0A4R6US02"/>
<organism evidence="7 8">
    <name type="scientific">Permianibacter aggregans</name>
    <dbReference type="NCBI Taxonomy" id="1510150"/>
    <lineage>
        <taxon>Bacteria</taxon>
        <taxon>Pseudomonadati</taxon>
        <taxon>Pseudomonadota</taxon>
        <taxon>Gammaproteobacteria</taxon>
        <taxon>Pseudomonadales</taxon>
        <taxon>Pseudomonadaceae</taxon>
        <taxon>Permianibacter</taxon>
    </lineage>
</organism>
<evidence type="ECO:0000256" key="5">
    <source>
        <dbReference type="ARBA" id="ARBA00023136"/>
    </source>
</evidence>
<evidence type="ECO:0000256" key="6">
    <source>
        <dbReference type="RuleBase" id="RU363076"/>
    </source>
</evidence>
<evidence type="ECO:0000256" key="2">
    <source>
        <dbReference type="ARBA" id="ARBA00007165"/>
    </source>
</evidence>
<protein>
    <recommendedName>
        <fullName evidence="6">SURF1-like protein</fullName>
    </recommendedName>
</protein>
<keyword evidence="6" id="KW-1003">Cell membrane</keyword>
<dbReference type="Pfam" id="PF02104">
    <property type="entry name" value="SURF1"/>
    <property type="match status" value="1"/>
</dbReference>
<proteinExistence type="inferred from homology"/>
<evidence type="ECO:0000256" key="3">
    <source>
        <dbReference type="ARBA" id="ARBA00022692"/>
    </source>
</evidence>
<dbReference type="InterPro" id="IPR002994">
    <property type="entry name" value="Surf1/Shy1"/>
</dbReference>
<evidence type="ECO:0000313" key="7">
    <source>
        <dbReference type="EMBL" id="TDQ48403.1"/>
    </source>
</evidence>
<sequence>MLTRFRPGLWPTLTVLAALVLTVNLGFWQLRRAAEKQALLDGWRQAMQGPALSIGEAAAQLGSGKPIKAQVQGRWLPEPLVVWENRRLDERQGMQFLQWLETDAGLLLIDRGWSAVMVAPASGEASVSGQLLQPESPWRRPVLSGQGGVIRTPVLDMPALAELAPAGKTSLSYLLRLHGDSEAALAPVGHQHPVMPVRHYGYAVTWFGLSLAILLLFLKWSWRKSEVHERD</sequence>
<evidence type="ECO:0000313" key="8">
    <source>
        <dbReference type="Proteomes" id="UP000295375"/>
    </source>
</evidence>
<dbReference type="CDD" id="cd06662">
    <property type="entry name" value="SURF1"/>
    <property type="match status" value="1"/>
</dbReference>
<dbReference type="InterPro" id="IPR045214">
    <property type="entry name" value="Surf1/Surf4"/>
</dbReference>